<feature type="transmembrane region" description="Helical" evidence="1">
    <location>
        <begin position="119"/>
        <end position="141"/>
    </location>
</feature>
<feature type="domain" description="HPP transmembrane region" evidence="2">
    <location>
        <begin position="2"/>
        <end position="140"/>
    </location>
</feature>
<name>A0A448ZQT1_9STRA</name>
<dbReference type="Proteomes" id="UP000291116">
    <property type="component" value="Unassembled WGS sequence"/>
</dbReference>
<accession>A0A448ZQT1</accession>
<keyword evidence="1" id="KW-0812">Transmembrane</keyword>
<evidence type="ECO:0000256" key="1">
    <source>
        <dbReference type="SAM" id="Phobius"/>
    </source>
</evidence>
<dbReference type="InterPro" id="IPR007065">
    <property type="entry name" value="HPP"/>
</dbReference>
<dbReference type="PANTHER" id="PTHR33741:SF5">
    <property type="entry name" value="TRANSMEMBRANE PROTEIN DDB_G0269096-RELATED"/>
    <property type="match status" value="1"/>
</dbReference>
<evidence type="ECO:0000313" key="4">
    <source>
        <dbReference type="Proteomes" id="UP000291116"/>
    </source>
</evidence>
<dbReference type="AlphaFoldDB" id="A0A448ZQT1"/>
<dbReference type="OrthoDB" id="2016548at2759"/>
<dbReference type="Pfam" id="PF04982">
    <property type="entry name" value="TM_HPP"/>
    <property type="match status" value="1"/>
</dbReference>
<feature type="transmembrane region" description="Helical" evidence="1">
    <location>
        <begin position="56"/>
        <end position="73"/>
    </location>
</feature>
<keyword evidence="4" id="KW-1185">Reference proteome</keyword>
<feature type="transmembrane region" description="Helical" evidence="1">
    <location>
        <begin position="80"/>
        <end position="99"/>
    </location>
</feature>
<reference evidence="3 4" key="1">
    <citation type="submission" date="2019-01" db="EMBL/GenBank/DDBJ databases">
        <authorList>
            <person name="Ferrante I. M."/>
        </authorList>
    </citation>
    <scope>NUCLEOTIDE SEQUENCE [LARGE SCALE GENOMIC DNA]</scope>
    <source>
        <strain evidence="3 4">B856</strain>
    </source>
</reference>
<gene>
    <name evidence="3" type="ORF">PSNMU_V1.4_AUG-EV-PASAV3_0114550</name>
</gene>
<dbReference type="EMBL" id="CAACVS010000640">
    <property type="protein sequence ID" value="VEU44354.1"/>
    <property type="molecule type" value="Genomic_DNA"/>
</dbReference>
<keyword evidence="1" id="KW-0472">Membrane</keyword>
<dbReference type="InterPro" id="IPR058581">
    <property type="entry name" value="TM_HPP"/>
</dbReference>
<keyword evidence="1" id="KW-1133">Transmembrane helix</keyword>
<sequence length="152" mass="15494">MDAIVAGVGAAVSFAMLHTVHDSVLAPQGLSCLCPPLGAVAVLLFCLPGAPASQPKAVIGGHILAGLIGYAVVENSIPYGEAVAVALTITAMTFFKVVHPPAGAYAFLYVNKGMGWKGILAPGLAGAIVLVFVQHVINKAIKPIIVGKKKKD</sequence>
<protein>
    <recommendedName>
        <fullName evidence="2">HPP transmembrane region domain-containing protein</fullName>
    </recommendedName>
</protein>
<proteinExistence type="predicted"/>
<evidence type="ECO:0000259" key="2">
    <source>
        <dbReference type="Pfam" id="PF04982"/>
    </source>
</evidence>
<dbReference type="PANTHER" id="PTHR33741">
    <property type="entry name" value="TRANSMEMBRANE PROTEIN DDB_G0269096-RELATED"/>
    <property type="match status" value="1"/>
</dbReference>
<organism evidence="3 4">
    <name type="scientific">Pseudo-nitzschia multistriata</name>
    <dbReference type="NCBI Taxonomy" id="183589"/>
    <lineage>
        <taxon>Eukaryota</taxon>
        <taxon>Sar</taxon>
        <taxon>Stramenopiles</taxon>
        <taxon>Ochrophyta</taxon>
        <taxon>Bacillariophyta</taxon>
        <taxon>Bacillariophyceae</taxon>
        <taxon>Bacillariophycidae</taxon>
        <taxon>Bacillariales</taxon>
        <taxon>Bacillariaceae</taxon>
        <taxon>Pseudo-nitzschia</taxon>
    </lineage>
</organism>
<evidence type="ECO:0000313" key="3">
    <source>
        <dbReference type="EMBL" id="VEU44354.1"/>
    </source>
</evidence>